<organism evidence="1 2">
    <name type="scientific">Haemophilus sputorum</name>
    <dbReference type="NCBI Taxonomy" id="1078480"/>
    <lineage>
        <taxon>Bacteria</taxon>
        <taxon>Pseudomonadati</taxon>
        <taxon>Pseudomonadota</taxon>
        <taxon>Gammaproteobacteria</taxon>
        <taxon>Pasteurellales</taxon>
        <taxon>Pasteurellaceae</taxon>
        <taxon>Haemophilus</taxon>
    </lineage>
</organism>
<name>A0ABX9HT45_9PAST</name>
<protein>
    <submittedName>
        <fullName evidence="1">Uncharacterized protein</fullName>
    </submittedName>
</protein>
<evidence type="ECO:0000313" key="2">
    <source>
        <dbReference type="Proteomes" id="UP000253950"/>
    </source>
</evidence>
<comment type="caution">
    <text evidence="1">The sequence shown here is derived from an EMBL/GenBank/DDBJ whole genome shotgun (WGS) entry which is preliminary data.</text>
</comment>
<dbReference type="InterPro" id="IPR038765">
    <property type="entry name" value="Papain-like_cys_pep_sf"/>
</dbReference>
<gene>
    <name evidence="1" type="ORF">DPV84_07915</name>
</gene>
<reference evidence="1 2" key="1">
    <citation type="submission" date="2018-05" db="EMBL/GenBank/DDBJ databases">
        <title>Draft Genome Sequences for a Diverse set of 7 Haemophilus Species.</title>
        <authorList>
            <person name="Nichols M."/>
            <person name="Topaz N."/>
            <person name="Wang X."/>
            <person name="Wang X."/>
            <person name="Boxrud D."/>
        </authorList>
    </citation>
    <scope>NUCLEOTIDE SEQUENCE [LARGE SCALE GENOMIC DNA]</scope>
    <source>
        <strain evidence="1 2">C2015005473</strain>
    </source>
</reference>
<dbReference type="SUPFAM" id="SSF54001">
    <property type="entry name" value="Cysteine proteinases"/>
    <property type="match status" value="1"/>
</dbReference>
<accession>A0ABX9HT45</accession>
<dbReference type="Gene3D" id="3.90.1720.10">
    <property type="entry name" value="endopeptidase domain like (from Nostoc punctiforme)"/>
    <property type="match status" value="1"/>
</dbReference>
<evidence type="ECO:0000313" key="1">
    <source>
        <dbReference type="EMBL" id="RDF10589.1"/>
    </source>
</evidence>
<keyword evidence="2" id="KW-1185">Reference proteome</keyword>
<proteinExistence type="predicted"/>
<dbReference type="EMBL" id="QEQG01000008">
    <property type="protein sequence ID" value="RDF10589.1"/>
    <property type="molecule type" value="Genomic_DNA"/>
</dbReference>
<sequence>MLFYFRQNNMLKKIKEKRMKKDYDALVDYKGIRILIDEDNNVTQPCILTLDQLKKGDILFCRYEKRPWYKSLNRNKILPFIIDNLTGGYYTHCAIYVGEGFIIDAVPLRVRKIKLEQLLEEYSYIVVTRFPFSATLDSIFPDDEKQYTENQSKMAKFAEEQVGKCYDLCGAKNSVKKEEENVIACHLGNTDPSYIFYNKGKQEIPSKFFCSQLVMECIRHTDVLTEEQLMQKYFHSDSRTPTGLAKYGYVNLIGLIGYMARKPNYIALNDYFLTNTMDEKFHTRKR</sequence>
<dbReference type="Proteomes" id="UP000253950">
    <property type="component" value="Unassembled WGS sequence"/>
</dbReference>